<sequence length="86" mass="10271">MKDNNFLSNYYVTTIFTLLAIINIFGAWGTWQYRFIFILFNFIVGVVSEYLINKNLKNKFFNIYKAIFALILLIFDLIWIMLSILI</sequence>
<evidence type="ECO:0000313" key="2">
    <source>
        <dbReference type="EMBL" id="MBP2058447.1"/>
    </source>
</evidence>
<organism evidence="2 3">
    <name type="scientific">Lactobacillus colini</name>
    <dbReference type="NCBI Taxonomy" id="1819254"/>
    <lineage>
        <taxon>Bacteria</taxon>
        <taxon>Bacillati</taxon>
        <taxon>Bacillota</taxon>
        <taxon>Bacilli</taxon>
        <taxon>Lactobacillales</taxon>
        <taxon>Lactobacillaceae</taxon>
        <taxon>Lactobacillus</taxon>
    </lineage>
</organism>
<evidence type="ECO:0000313" key="3">
    <source>
        <dbReference type="Proteomes" id="UP001519292"/>
    </source>
</evidence>
<keyword evidence="1" id="KW-0472">Membrane</keyword>
<keyword evidence="1" id="KW-0812">Transmembrane</keyword>
<feature type="transmembrane region" description="Helical" evidence="1">
    <location>
        <begin position="7"/>
        <end position="25"/>
    </location>
</feature>
<dbReference type="Proteomes" id="UP001519292">
    <property type="component" value="Unassembled WGS sequence"/>
</dbReference>
<feature type="transmembrane region" description="Helical" evidence="1">
    <location>
        <begin position="31"/>
        <end position="52"/>
    </location>
</feature>
<name>A0ABS4MFH8_9LACO</name>
<keyword evidence="1" id="KW-1133">Transmembrane helix</keyword>
<evidence type="ECO:0000256" key="1">
    <source>
        <dbReference type="SAM" id="Phobius"/>
    </source>
</evidence>
<dbReference type="RefSeq" id="WP_209687177.1">
    <property type="nucleotide sequence ID" value="NZ_JAGGLU010000009.1"/>
</dbReference>
<keyword evidence="3" id="KW-1185">Reference proteome</keyword>
<gene>
    <name evidence="2" type="ORF">J2Z60_001626</name>
</gene>
<reference evidence="2 3" key="1">
    <citation type="submission" date="2021-03" db="EMBL/GenBank/DDBJ databases">
        <title>Genomic Encyclopedia of Type Strains, Phase IV (KMG-IV): sequencing the most valuable type-strain genomes for metagenomic binning, comparative biology and taxonomic classification.</title>
        <authorList>
            <person name="Goeker M."/>
        </authorList>
    </citation>
    <scope>NUCLEOTIDE SEQUENCE [LARGE SCALE GENOMIC DNA]</scope>
    <source>
        <strain evidence="2 3">DSM 101872</strain>
    </source>
</reference>
<protein>
    <submittedName>
        <fullName evidence="2">Asparagine N-glycosylation enzyme membrane subunit Stt3</fullName>
    </submittedName>
</protein>
<feature type="transmembrane region" description="Helical" evidence="1">
    <location>
        <begin position="64"/>
        <end position="85"/>
    </location>
</feature>
<accession>A0ABS4MFH8</accession>
<dbReference type="EMBL" id="JAGGLU010000009">
    <property type="protein sequence ID" value="MBP2058447.1"/>
    <property type="molecule type" value="Genomic_DNA"/>
</dbReference>
<proteinExistence type="predicted"/>
<comment type="caution">
    <text evidence="2">The sequence shown here is derived from an EMBL/GenBank/DDBJ whole genome shotgun (WGS) entry which is preliminary data.</text>
</comment>